<keyword evidence="12" id="KW-0732">Signal</keyword>
<feature type="domain" description="Mitochondrial chaperone BCS1-like ATPase lid" evidence="15">
    <location>
        <begin position="436"/>
        <end position="508"/>
    </location>
</feature>
<dbReference type="SUPFAM" id="SSF52540">
    <property type="entry name" value="P-loop containing nucleoside triphosphate hydrolases"/>
    <property type="match status" value="1"/>
</dbReference>
<keyword evidence="8" id="KW-0472">Membrane</keyword>
<dbReference type="PROSITE" id="PS00674">
    <property type="entry name" value="AAA"/>
    <property type="match status" value="1"/>
</dbReference>
<evidence type="ECO:0000256" key="3">
    <source>
        <dbReference type="ARBA" id="ARBA00022741"/>
    </source>
</evidence>
<dbReference type="InterPro" id="IPR003959">
    <property type="entry name" value="ATPase_AAA_core"/>
</dbReference>
<feature type="region of interest" description="Disordered" evidence="11">
    <location>
        <begin position="351"/>
        <end position="375"/>
    </location>
</feature>
<keyword evidence="2" id="KW-0812">Transmembrane</keyword>
<evidence type="ECO:0008006" key="18">
    <source>
        <dbReference type="Google" id="ProtNLM"/>
    </source>
</evidence>
<sequence>MPPRVLVLWLQLIDRVGSGSGRSWVISTIRKFATHPQVSELFRFIFLGTIIETGRQVSQWISDFARDFFVVNSRAQYFHRWPDFAPQVKAEFAEGDFAYDWVVNYLENHRVWNESRTFKVVARNAATRPYPTSNLGKIDGHPDPLYEPATTQSPSLFRWKGYWMSIYKSSAGWSHYDSSGYGAVYGGGLVLSVWTRNRHVLDEFVAEAREFYVNSEVLPRKQFDIKTEQSESLLTAHFTQGDLSYDWMLEFFRGSNAFKDIMDLNVTTKQSDLGWGIGPKDSVRYMPAPESMQRLLFTSPRTGKSTWLQVAVTRDMNTWSRQYSTLGRLISDTPSRCILLIEDIDCAFPSREEPDEDEEEKPQRDRNGNPIPRIQMVPSKSAVTLSGLLNVLDSVSSEEGRITFATTNHIENLDPALLRAGRMDLKIKYSLATAVQIEEVFRVFFGVTDDTDRARPSAFIRHTAGDIERLATEFAASMPPDTYSIAQIQGYLLRKKRDPLGAAKDVGEWLEEQEEERRVVAEAKRRWRAERARQRRAEAEYQWVQVGPYQQIMDMPPVEGKVVEAIPPSAEAGTTSISEGSPPDKGTVGQKVATAGEE</sequence>
<organism evidence="16 17">
    <name type="scientific">Mycena metata</name>
    <dbReference type="NCBI Taxonomy" id="1033252"/>
    <lineage>
        <taxon>Eukaryota</taxon>
        <taxon>Fungi</taxon>
        <taxon>Dikarya</taxon>
        <taxon>Basidiomycota</taxon>
        <taxon>Agaricomycotina</taxon>
        <taxon>Agaricomycetes</taxon>
        <taxon>Agaricomycetidae</taxon>
        <taxon>Agaricales</taxon>
        <taxon>Marasmiineae</taxon>
        <taxon>Mycenaceae</taxon>
        <taxon>Mycena</taxon>
    </lineage>
</organism>
<dbReference type="Pfam" id="PF00004">
    <property type="entry name" value="AAA"/>
    <property type="match status" value="1"/>
</dbReference>
<feature type="domain" description="ATPase AAA-type core" evidence="13">
    <location>
        <begin position="381"/>
        <end position="429"/>
    </location>
</feature>
<dbReference type="PANTHER" id="PTHR23070">
    <property type="entry name" value="BCS1 AAA-TYPE ATPASE"/>
    <property type="match status" value="1"/>
</dbReference>
<comment type="catalytic activity">
    <reaction evidence="9">
        <text>ATP + H2O = ADP + phosphate + H(+)</text>
        <dbReference type="Rhea" id="RHEA:13065"/>
        <dbReference type="ChEBI" id="CHEBI:15377"/>
        <dbReference type="ChEBI" id="CHEBI:15378"/>
        <dbReference type="ChEBI" id="CHEBI:30616"/>
        <dbReference type="ChEBI" id="CHEBI:43474"/>
        <dbReference type="ChEBI" id="CHEBI:456216"/>
    </reaction>
    <physiologicalReaction direction="left-to-right" evidence="9">
        <dbReference type="Rhea" id="RHEA:13066"/>
    </physiologicalReaction>
</comment>
<keyword evidence="4" id="KW-0378">Hydrolase</keyword>
<dbReference type="Proteomes" id="UP001215598">
    <property type="component" value="Unassembled WGS sequence"/>
</dbReference>
<keyword evidence="17" id="KW-1185">Reference proteome</keyword>
<dbReference type="GO" id="GO:0016887">
    <property type="term" value="F:ATP hydrolysis activity"/>
    <property type="evidence" value="ECO:0007669"/>
    <property type="project" value="InterPro"/>
</dbReference>
<reference evidence="16" key="1">
    <citation type="submission" date="2023-03" db="EMBL/GenBank/DDBJ databases">
        <title>Massive genome expansion in bonnet fungi (Mycena s.s.) driven by repeated elements and novel gene families across ecological guilds.</title>
        <authorList>
            <consortium name="Lawrence Berkeley National Laboratory"/>
            <person name="Harder C.B."/>
            <person name="Miyauchi S."/>
            <person name="Viragh M."/>
            <person name="Kuo A."/>
            <person name="Thoen E."/>
            <person name="Andreopoulos B."/>
            <person name="Lu D."/>
            <person name="Skrede I."/>
            <person name="Drula E."/>
            <person name="Henrissat B."/>
            <person name="Morin E."/>
            <person name="Kohler A."/>
            <person name="Barry K."/>
            <person name="LaButti K."/>
            <person name="Morin E."/>
            <person name="Salamov A."/>
            <person name="Lipzen A."/>
            <person name="Mereny Z."/>
            <person name="Hegedus B."/>
            <person name="Baldrian P."/>
            <person name="Stursova M."/>
            <person name="Weitz H."/>
            <person name="Taylor A."/>
            <person name="Grigoriev I.V."/>
            <person name="Nagy L.G."/>
            <person name="Martin F."/>
            <person name="Kauserud H."/>
        </authorList>
    </citation>
    <scope>NUCLEOTIDE SEQUENCE</scope>
    <source>
        <strain evidence="16">CBHHK182m</strain>
    </source>
</reference>
<dbReference type="InterPro" id="IPR057495">
    <property type="entry name" value="AAA_lid_BCS1"/>
</dbReference>
<proteinExistence type="inferred from homology"/>
<dbReference type="Pfam" id="PF08740">
    <property type="entry name" value="BCS1_N"/>
    <property type="match status" value="1"/>
</dbReference>
<comment type="caution">
    <text evidence="16">The sequence shown here is derived from an EMBL/GenBank/DDBJ whole genome shotgun (WGS) entry which is preliminary data.</text>
</comment>
<keyword evidence="3 10" id="KW-0547">Nucleotide-binding</keyword>
<name>A0AAD7N9Q1_9AGAR</name>
<dbReference type="GO" id="GO:0031966">
    <property type="term" value="C:mitochondrial membrane"/>
    <property type="evidence" value="ECO:0007669"/>
    <property type="project" value="UniProtKB-SubCell"/>
</dbReference>
<evidence type="ECO:0000256" key="1">
    <source>
        <dbReference type="ARBA" id="ARBA00004325"/>
    </source>
</evidence>
<evidence type="ECO:0000256" key="7">
    <source>
        <dbReference type="ARBA" id="ARBA00023128"/>
    </source>
</evidence>
<evidence type="ECO:0000256" key="9">
    <source>
        <dbReference type="ARBA" id="ARBA00048778"/>
    </source>
</evidence>
<dbReference type="InterPro" id="IPR014851">
    <property type="entry name" value="BCS1_N"/>
</dbReference>
<evidence type="ECO:0000256" key="11">
    <source>
        <dbReference type="SAM" id="MobiDB-lite"/>
    </source>
</evidence>
<evidence type="ECO:0000256" key="10">
    <source>
        <dbReference type="RuleBase" id="RU003651"/>
    </source>
</evidence>
<evidence type="ECO:0000313" key="16">
    <source>
        <dbReference type="EMBL" id="KAJ7752663.1"/>
    </source>
</evidence>
<evidence type="ECO:0000256" key="4">
    <source>
        <dbReference type="ARBA" id="ARBA00022801"/>
    </source>
</evidence>
<keyword evidence="6" id="KW-1133">Transmembrane helix</keyword>
<dbReference type="Pfam" id="PF25426">
    <property type="entry name" value="AAA_lid_BCS1"/>
    <property type="match status" value="1"/>
</dbReference>
<dbReference type="AlphaFoldDB" id="A0AAD7N9Q1"/>
<feature type="region of interest" description="Disordered" evidence="11">
    <location>
        <begin position="566"/>
        <end position="598"/>
    </location>
</feature>
<feature type="chain" id="PRO_5042220551" description="P-loop containing nucleoside triphosphate hydrolase protein" evidence="12">
    <location>
        <begin position="19"/>
        <end position="598"/>
    </location>
</feature>
<dbReference type="EMBL" id="JARKIB010000058">
    <property type="protein sequence ID" value="KAJ7752663.1"/>
    <property type="molecule type" value="Genomic_DNA"/>
</dbReference>
<dbReference type="InterPro" id="IPR050747">
    <property type="entry name" value="Mitochondrial_chaperone_BCS1"/>
</dbReference>
<evidence type="ECO:0000259" key="15">
    <source>
        <dbReference type="Pfam" id="PF25426"/>
    </source>
</evidence>
<comment type="similarity">
    <text evidence="10">Belongs to the AAA ATPase family.</text>
</comment>
<feature type="signal peptide" evidence="12">
    <location>
        <begin position="1"/>
        <end position="18"/>
    </location>
</feature>
<evidence type="ECO:0000256" key="5">
    <source>
        <dbReference type="ARBA" id="ARBA00022840"/>
    </source>
</evidence>
<protein>
    <recommendedName>
        <fullName evidence="18">P-loop containing nucleoside triphosphate hydrolase protein</fullName>
    </recommendedName>
</protein>
<comment type="subcellular location">
    <subcellularLocation>
        <location evidence="1">Mitochondrion membrane</location>
    </subcellularLocation>
</comment>
<evidence type="ECO:0000256" key="6">
    <source>
        <dbReference type="ARBA" id="ARBA00022989"/>
    </source>
</evidence>
<dbReference type="GO" id="GO:0005524">
    <property type="term" value="F:ATP binding"/>
    <property type="evidence" value="ECO:0007669"/>
    <property type="project" value="UniProtKB-KW"/>
</dbReference>
<gene>
    <name evidence="16" type="ORF">B0H16DRAFT_1459837</name>
</gene>
<evidence type="ECO:0000256" key="2">
    <source>
        <dbReference type="ARBA" id="ARBA00022692"/>
    </source>
</evidence>
<evidence type="ECO:0000313" key="17">
    <source>
        <dbReference type="Proteomes" id="UP001215598"/>
    </source>
</evidence>
<keyword evidence="7" id="KW-0496">Mitochondrion</keyword>
<dbReference type="Gene3D" id="3.40.50.300">
    <property type="entry name" value="P-loop containing nucleotide triphosphate hydrolases"/>
    <property type="match status" value="1"/>
</dbReference>
<evidence type="ECO:0000256" key="12">
    <source>
        <dbReference type="SAM" id="SignalP"/>
    </source>
</evidence>
<evidence type="ECO:0000259" key="14">
    <source>
        <dbReference type="Pfam" id="PF08740"/>
    </source>
</evidence>
<evidence type="ECO:0000256" key="8">
    <source>
        <dbReference type="ARBA" id="ARBA00023136"/>
    </source>
</evidence>
<evidence type="ECO:0000259" key="13">
    <source>
        <dbReference type="Pfam" id="PF00004"/>
    </source>
</evidence>
<feature type="domain" description="BCS1 N-terminal" evidence="14">
    <location>
        <begin position="76"/>
        <end position="215"/>
    </location>
</feature>
<dbReference type="InterPro" id="IPR027417">
    <property type="entry name" value="P-loop_NTPase"/>
</dbReference>
<keyword evidence="5 10" id="KW-0067">ATP-binding</keyword>
<dbReference type="InterPro" id="IPR003960">
    <property type="entry name" value="ATPase_AAA_CS"/>
</dbReference>
<accession>A0AAD7N9Q1</accession>